<reference evidence="1" key="1">
    <citation type="submission" date="2017-02" db="EMBL/GenBank/DDBJ databases">
        <authorList>
            <person name="Regsiter A."/>
            <person name="William W."/>
        </authorList>
    </citation>
    <scope>NUCLEOTIDE SEQUENCE</scope>
    <source>
        <strain evidence="1">Bib</strain>
    </source>
</reference>
<evidence type="ECO:0000313" key="1">
    <source>
        <dbReference type="EMBL" id="SLM13328.1"/>
    </source>
</evidence>
<dbReference type="EMBL" id="FWDM01000022">
    <property type="protein sequence ID" value="SLM13328.1"/>
    <property type="molecule type" value="Genomic_DNA"/>
</dbReference>
<proteinExistence type="predicted"/>
<organism evidence="1">
    <name type="scientific">uncultured spirochete</name>
    <dbReference type="NCBI Taxonomy" id="156406"/>
    <lineage>
        <taxon>Bacteria</taxon>
        <taxon>Pseudomonadati</taxon>
        <taxon>Spirochaetota</taxon>
        <taxon>Spirochaetia</taxon>
        <taxon>Spirochaetales</taxon>
        <taxon>environmental samples</taxon>
    </lineage>
</organism>
<accession>A0A3P3XJ01</accession>
<sequence>MCKKRSEKGIRVIGRSPQPRVYLLKGGNMGFYDPQHRKKRCVLSRELVFKALLQIITQVQKDLHSTKNFCYTLHGRGHSC</sequence>
<protein>
    <submittedName>
        <fullName evidence="1">Uncharacterized protein</fullName>
    </submittedName>
</protein>
<name>A0A3P3XJ01_9SPIR</name>
<dbReference type="AlphaFoldDB" id="A0A3P3XJ01"/>
<gene>
    <name evidence="1" type="ORF">SPIROBIBN47_290028</name>
</gene>